<name>A1CDP6_ASPCL</name>
<evidence type="ECO:0000256" key="5">
    <source>
        <dbReference type="ARBA" id="ARBA00023321"/>
    </source>
</evidence>
<dbReference type="Gene3D" id="3.10.260.10">
    <property type="entry name" value="Transcription regulator HTH, APSES-type DNA-binding domain"/>
    <property type="match status" value="1"/>
</dbReference>
<evidence type="ECO:0000256" key="7">
    <source>
        <dbReference type="SAM" id="Coils"/>
    </source>
</evidence>
<dbReference type="Proteomes" id="UP000006701">
    <property type="component" value="Unassembled WGS sequence"/>
</dbReference>
<dbReference type="HOGENOM" id="CLU_009666_1_1_1"/>
<dbReference type="GeneID" id="4705501"/>
<dbReference type="AlphaFoldDB" id="A1CDP6"/>
<dbReference type="OMA" id="HHIAMMA"/>
<dbReference type="STRING" id="344612.A1CDP6"/>
<dbReference type="PANTHER" id="PTHR43828:SF3">
    <property type="entry name" value="CHROMO DOMAIN-CONTAINING PROTEIN"/>
    <property type="match status" value="1"/>
</dbReference>
<dbReference type="InterPro" id="IPR018004">
    <property type="entry name" value="KilA/APSES_HTH"/>
</dbReference>
<dbReference type="eggNOG" id="ENOG502QPWC">
    <property type="taxonomic scope" value="Eukaryota"/>
</dbReference>
<protein>
    <recommendedName>
        <fullName evidence="1">Cell pattern formation-associated protein stuA</fullName>
    </recommendedName>
    <alternativeName>
        <fullName evidence="6">Stunted protein A</fullName>
    </alternativeName>
</protein>
<organism evidence="10 11">
    <name type="scientific">Aspergillus clavatus (strain ATCC 1007 / CBS 513.65 / DSM 816 / NCTC 3887 / NRRL 1 / QM 1276 / 107)</name>
    <dbReference type="NCBI Taxonomy" id="344612"/>
    <lineage>
        <taxon>Eukaryota</taxon>
        <taxon>Fungi</taxon>
        <taxon>Dikarya</taxon>
        <taxon>Ascomycota</taxon>
        <taxon>Pezizomycotina</taxon>
        <taxon>Eurotiomycetes</taxon>
        <taxon>Eurotiomycetidae</taxon>
        <taxon>Eurotiales</taxon>
        <taxon>Aspergillaceae</taxon>
        <taxon>Aspergillus</taxon>
        <taxon>Aspergillus subgen. Fumigati</taxon>
    </lineage>
</organism>
<dbReference type="PROSITE" id="PS51299">
    <property type="entry name" value="HTH_APSES"/>
    <property type="match status" value="1"/>
</dbReference>
<dbReference type="SUPFAM" id="SSF48403">
    <property type="entry name" value="Ankyrin repeat"/>
    <property type="match status" value="1"/>
</dbReference>
<feature type="region of interest" description="Disordered" evidence="8">
    <location>
        <begin position="39"/>
        <end position="63"/>
    </location>
</feature>
<dbReference type="FunFam" id="3.10.260.10:FF:000001">
    <property type="entry name" value="APSES transcription factor (MbpA)"/>
    <property type="match status" value="1"/>
</dbReference>
<gene>
    <name evidence="10" type="ORF">ACLA_007320</name>
</gene>
<feature type="region of interest" description="Disordered" evidence="8">
    <location>
        <begin position="276"/>
        <end position="297"/>
    </location>
</feature>
<feature type="domain" description="HTH APSES-type" evidence="9">
    <location>
        <begin position="100"/>
        <end position="207"/>
    </location>
</feature>
<keyword evidence="7" id="KW-0175">Coiled coil</keyword>
<keyword evidence="2" id="KW-0677">Repeat</keyword>
<dbReference type="VEuPathDB" id="FungiDB:ACLA_007320"/>
<sequence length="893" mass="98989">MTSNNHLPPRPSLSMSYSQSSMGSANGIAFSQSQMGSFNASQSIASTPRATPPPKNSQQSMSFNYPNGLPGGPRGGFGTFDDMNGYGPMVQFHEEYKPQIYKAVYSNVSVYEMEVNGVAVMKRRSDSWLNATQILKVAGVVKARRTKTLEKEIAAGEHEKVQGGYGKYQGTWVNYQRGVDLCREYHVEELLRPLLEYDMGPNGTANTGPDTLDTPTKEQAMAAQRKRMYSGMDNRGMSQPQQGTFFQNISRTAATAVNAISKARFDSPAVRGVDSKRTSVIRKPSQQMTSQESQLPAFSSQQSMYSVASDSVFGSNALSNGRFNGPDVASFEPEESIEPPRKRVRSSSNHVPSFGLHREPSSLSMQEPTPTEPNDSFYQEMDGPISLMDSNRRGSDPLPPATTPERFQKMKLIMTLFLDKRTKDFSKHPALLQLTSEDLEIPLDEYRNNALHWAAMLARMPLVYALVEKGVSIYRLNGAGETALQKSVGTRNNLDYRSFPRLLQVLAPTIDMVDYSGRTILHHIAVMAATGGGGHVSAKHYLEALLEFIVRHGGTSVSQKPADGTVGNKTGEVITLGRFISEIVNLRDDQGDTALNLAGRARSVLVPQLLEVGADPHIPNHTGLRPADYGVGVDMVDGNAQAQPGGNRNDSFIDQLAKTKKEIFDATMAQISTIVQETLTSFDKELASDLSKKQEKFDHWHSKIRETAKARQIEQKRLDELKTKSSDRVQLSRRIKNLERSSEDLLMMLKDMHGGHFEPSKMTIIGDADKDSGVSISEFESIFPETFDPTSGFSEKQVAYLSSLASPEILQQRVQCYQEFNQEILSEVDRLKSKNVVLGQNYRRMVMACTGWTAEQVDEAAEGLTQCVKELNDNPVPEDEAIEILMRDRGQDW</sequence>
<dbReference type="GO" id="GO:0003713">
    <property type="term" value="F:transcription coactivator activity"/>
    <property type="evidence" value="ECO:0007669"/>
    <property type="project" value="TreeGrafter"/>
</dbReference>
<evidence type="ECO:0000256" key="6">
    <source>
        <dbReference type="ARBA" id="ARBA00031907"/>
    </source>
</evidence>
<dbReference type="GO" id="GO:0030435">
    <property type="term" value="P:sporulation resulting in formation of a cellular spore"/>
    <property type="evidence" value="ECO:0007669"/>
    <property type="project" value="UniProtKB-KW"/>
</dbReference>
<keyword evidence="5" id="KW-0183">Conidiation</keyword>
<dbReference type="InterPro" id="IPR002110">
    <property type="entry name" value="Ankyrin_rpt"/>
</dbReference>
<keyword evidence="11" id="KW-1185">Reference proteome</keyword>
<feature type="compositionally biased region" description="Polar residues" evidence="8">
    <location>
        <begin position="361"/>
        <end position="377"/>
    </location>
</feature>
<dbReference type="GO" id="GO:0001228">
    <property type="term" value="F:DNA-binding transcription activator activity, RNA polymerase II-specific"/>
    <property type="evidence" value="ECO:0007669"/>
    <property type="project" value="UniProtKB-ARBA"/>
</dbReference>
<evidence type="ECO:0000256" key="2">
    <source>
        <dbReference type="ARBA" id="ARBA00022737"/>
    </source>
</evidence>
<dbReference type="OrthoDB" id="6718656at2759"/>
<dbReference type="InterPro" id="IPR036887">
    <property type="entry name" value="HTH_APSES_sf"/>
</dbReference>
<evidence type="ECO:0000256" key="8">
    <source>
        <dbReference type="SAM" id="MobiDB-lite"/>
    </source>
</evidence>
<evidence type="ECO:0000313" key="11">
    <source>
        <dbReference type="Proteomes" id="UP000006701"/>
    </source>
</evidence>
<evidence type="ECO:0000313" key="10">
    <source>
        <dbReference type="EMBL" id="EAW11973.1"/>
    </source>
</evidence>
<evidence type="ECO:0000259" key="9">
    <source>
        <dbReference type="PROSITE" id="PS51299"/>
    </source>
</evidence>
<dbReference type="SUPFAM" id="SSF54616">
    <property type="entry name" value="DNA-binding domain of Mlu1-box binding protein MBP1"/>
    <property type="match status" value="1"/>
</dbReference>
<dbReference type="GO" id="GO:0033309">
    <property type="term" value="C:SBF transcription complex"/>
    <property type="evidence" value="ECO:0007669"/>
    <property type="project" value="TreeGrafter"/>
</dbReference>
<feature type="compositionally biased region" description="Polar residues" evidence="8">
    <location>
        <begin position="284"/>
        <end position="297"/>
    </location>
</feature>
<dbReference type="InterPro" id="IPR003163">
    <property type="entry name" value="Tscrpt_reg_HTH_APSES-type"/>
</dbReference>
<proteinExistence type="predicted"/>
<dbReference type="Gene3D" id="1.25.40.20">
    <property type="entry name" value="Ankyrin repeat-containing domain"/>
    <property type="match status" value="1"/>
</dbReference>
<feature type="coiled-coil region" evidence="7">
    <location>
        <begin position="704"/>
        <end position="741"/>
    </location>
</feature>
<dbReference type="InterPro" id="IPR036770">
    <property type="entry name" value="Ankyrin_rpt-contain_sf"/>
</dbReference>
<feature type="compositionally biased region" description="Polar residues" evidence="8">
    <location>
        <begin position="39"/>
        <end position="49"/>
    </location>
</feature>
<dbReference type="PANTHER" id="PTHR43828">
    <property type="entry name" value="ASPARAGINASE"/>
    <property type="match status" value="1"/>
</dbReference>
<accession>A1CDP6</accession>
<feature type="region of interest" description="Disordered" evidence="8">
    <location>
        <begin position="324"/>
        <end position="403"/>
    </location>
</feature>
<keyword evidence="3" id="KW-0749">Sporulation</keyword>
<dbReference type="RefSeq" id="XP_001273399.1">
    <property type="nucleotide sequence ID" value="XM_001273398.1"/>
</dbReference>
<dbReference type="InterPro" id="IPR051642">
    <property type="entry name" value="SWI6-like"/>
</dbReference>
<dbReference type="Pfam" id="PF13637">
    <property type="entry name" value="Ank_4"/>
    <property type="match status" value="1"/>
</dbReference>
<reference evidence="10 11" key="1">
    <citation type="journal article" date="2008" name="PLoS Genet.">
        <title>Genomic islands in the pathogenic filamentous fungus Aspergillus fumigatus.</title>
        <authorList>
            <person name="Fedorova N.D."/>
            <person name="Khaldi N."/>
            <person name="Joardar V.S."/>
            <person name="Maiti R."/>
            <person name="Amedeo P."/>
            <person name="Anderson M.J."/>
            <person name="Crabtree J."/>
            <person name="Silva J.C."/>
            <person name="Badger J.H."/>
            <person name="Albarraq A."/>
            <person name="Angiuoli S."/>
            <person name="Bussey H."/>
            <person name="Bowyer P."/>
            <person name="Cotty P.J."/>
            <person name="Dyer P.S."/>
            <person name="Egan A."/>
            <person name="Galens K."/>
            <person name="Fraser-Liggett C.M."/>
            <person name="Haas B.J."/>
            <person name="Inman J.M."/>
            <person name="Kent R."/>
            <person name="Lemieux S."/>
            <person name="Malavazi I."/>
            <person name="Orvis J."/>
            <person name="Roemer T."/>
            <person name="Ronning C.M."/>
            <person name="Sundaram J.P."/>
            <person name="Sutton G."/>
            <person name="Turner G."/>
            <person name="Venter J.C."/>
            <person name="White O.R."/>
            <person name="Whitty B.R."/>
            <person name="Youngman P."/>
            <person name="Wolfe K.H."/>
            <person name="Goldman G.H."/>
            <person name="Wortman J.R."/>
            <person name="Jiang B."/>
            <person name="Denning D.W."/>
            <person name="Nierman W.C."/>
        </authorList>
    </citation>
    <scope>NUCLEOTIDE SEQUENCE [LARGE SCALE GENOMIC DNA]</scope>
    <source>
        <strain evidence="11">ATCC 1007 / CBS 513.65 / DSM 816 / NCTC 3887 / NRRL 1</strain>
    </source>
</reference>
<evidence type="ECO:0000256" key="3">
    <source>
        <dbReference type="ARBA" id="ARBA00022969"/>
    </source>
</evidence>
<evidence type="ECO:0000256" key="4">
    <source>
        <dbReference type="ARBA" id="ARBA00023043"/>
    </source>
</evidence>
<dbReference type="GO" id="GO:0030907">
    <property type="term" value="C:MBF transcription complex"/>
    <property type="evidence" value="ECO:0007669"/>
    <property type="project" value="TreeGrafter"/>
</dbReference>
<keyword evidence="4" id="KW-0040">ANK repeat</keyword>
<dbReference type="EMBL" id="DS027051">
    <property type="protein sequence ID" value="EAW11973.1"/>
    <property type="molecule type" value="Genomic_DNA"/>
</dbReference>
<dbReference type="GO" id="GO:0003677">
    <property type="term" value="F:DNA binding"/>
    <property type="evidence" value="ECO:0007669"/>
    <property type="project" value="InterPro"/>
</dbReference>
<evidence type="ECO:0000256" key="1">
    <source>
        <dbReference type="ARBA" id="ARBA00019309"/>
    </source>
</evidence>
<dbReference type="KEGG" id="act:ACLA_007320"/>
<dbReference type="GO" id="GO:0048315">
    <property type="term" value="P:conidium formation"/>
    <property type="evidence" value="ECO:0007669"/>
    <property type="project" value="UniProtKB-KW"/>
</dbReference>
<dbReference type="FunFam" id="1.25.40.20:FF:000213">
    <property type="entry name" value="APSES transcription factor (MbpA)"/>
    <property type="match status" value="1"/>
</dbReference>
<dbReference type="SMART" id="SM01252">
    <property type="entry name" value="KilA-N"/>
    <property type="match status" value="1"/>
</dbReference>